<keyword evidence="3" id="KW-1185">Reference proteome</keyword>
<evidence type="ECO:0000313" key="4">
    <source>
        <dbReference type="WBParaSite" id="EVEC_0001312301-mRNA-1"/>
    </source>
</evidence>
<reference evidence="2 3" key="2">
    <citation type="submission" date="2018-10" db="EMBL/GenBank/DDBJ databases">
        <authorList>
            <consortium name="Pathogen Informatics"/>
        </authorList>
    </citation>
    <scope>NUCLEOTIDE SEQUENCE [LARGE SCALE GENOMIC DNA]</scope>
</reference>
<dbReference type="EMBL" id="UXUI01014000">
    <property type="protein sequence ID" value="VDD97526.1"/>
    <property type="molecule type" value="Genomic_DNA"/>
</dbReference>
<evidence type="ECO:0000256" key="1">
    <source>
        <dbReference type="SAM" id="SignalP"/>
    </source>
</evidence>
<evidence type="ECO:0000313" key="3">
    <source>
        <dbReference type="Proteomes" id="UP000274131"/>
    </source>
</evidence>
<keyword evidence="1" id="KW-0732">Signal</keyword>
<dbReference type="InterPro" id="IPR045860">
    <property type="entry name" value="Snake_toxin-like_sf"/>
</dbReference>
<sequence length="159" mass="17963">MVKKSATYTTAVILIFLGYLNQNCSCLKCYSCTYSLITESLKIEDYFCANETLVIIDSDRTVRPCAPWEEYCVTTVDTSLDAFSSVTRGCAQSCTNSCDLDGYGLDIAHCNDCCQTDLCNSNYSVQYYVKLMEGRHTSWIQPVSGEREFNQENGIRFPY</sequence>
<reference evidence="4" key="1">
    <citation type="submission" date="2017-02" db="UniProtKB">
        <authorList>
            <consortium name="WormBaseParasite"/>
        </authorList>
    </citation>
    <scope>IDENTIFICATION</scope>
</reference>
<evidence type="ECO:0000313" key="2">
    <source>
        <dbReference type="EMBL" id="VDD97526.1"/>
    </source>
</evidence>
<dbReference type="WBParaSite" id="EVEC_0001312301-mRNA-1">
    <property type="protein sequence ID" value="EVEC_0001312301-mRNA-1"/>
    <property type="gene ID" value="EVEC_0001312301"/>
</dbReference>
<feature type="signal peptide" evidence="1">
    <location>
        <begin position="1"/>
        <end position="26"/>
    </location>
</feature>
<dbReference type="Proteomes" id="UP000274131">
    <property type="component" value="Unassembled WGS sequence"/>
</dbReference>
<dbReference type="AlphaFoldDB" id="A0A0N4VQ31"/>
<dbReference type="Gene3D" id="2.10.60.10">
    <property type="entry name" value="CD59"/>
    <property type="match status" value="1"/>
</dbReference>
<dbReference type="OrthoDB" id="5782406at2759"/>
<feature type="chain" id="PRO_5043123116" evidence="1">
    <location>
        <begin position="27"/>
        <end position="159"/>
    </location>
</feature>
<dbReference type="STRING" id="51028.A0A0N4VQ31"/>
<organism evidence="4">
    <name type="scientific">Enterobius vermicularis</name>
    <name type="common">Human pinworm</name>
    <dbReference type="NCBI Taxonomy" id="51028"/>
    <lineage>
        <taxon>Eukaryota</taxon>
        <taxon>Metazoa</taxon>
        <taxon>Ecdysozoa</taxon>
        <taxon>Nematoda</taxon>
        <taxon>Chromadorea</taxon>
        <taxon>Rhabditida</taxon>
        <taxon>Spirurina</taxon>
        <taxon>Oxyuridomorpha</taxon>
        <taxon>Oxyuroidea</taxon>
        <taxon>Oxyuridae</taxon>
        <taxon>Enterobius</taxon>
    </lineage>
</organism>
<dbReference type="SUPFAM" id="SSF57302">
    <property type="entry name" value="Snake toxin-like"/>
    <property type="match status" value="1"/>
</dbReference>
<proteinExistence type="predicted"/>
<gene>
    <name evidence="2" type="ORF">EVEC_LOCUS12277</name>
</gene>
<name>A0A0N4VQ31_ENTVE</name>
<protein>
    <submittedName>
        <fullName evidence="4">Toxin_TOLIP domain-containing protein</fullName>
    </submittedName>
</protein>
<accession>A0A0N4VQ31</accession>